<feature type="compositionally biased region" description="Basic and acidic residues" evidence="2">
    <location>
        <begin position="319"/>
        <end position="331"/>
    </location>
</feature>
<evidence type="ECO:0000259" key="5">
    <source>
        <dbReference type="Pfam" id="PF14257"/>
    </source>
</evidence>
<keyword evidence="3" id="KW-0812">Transmembrane</keyword>
<dbReference type="PROSITE" id="PS51257">
    <property type="entry name" value="PROKAR_LIPOPROTEIN"/>
    <property type="match status" value="1"/>
</dbReference>
<comment type="caution">
    <text evidence="6">The sequence shown here is derived from an EMBL/GenBank/DDBJ whole genome shotgun (WGS) entry which is preliminary data.</text>
</comment>
<keyword evidence="7" id="KW-1185">Reference proteome</keyword>
<dbReference type="Proteomes" id="UP001167160">
    <property type="component" value="Unassembled WGS sequence"/>
</dbReference>
<feature type="chain" id="PRO_5045956179" evidence="4">
    <location>
        <begin position="33"/>
        <end position="331"/>
    </location>
</feature>
<keyword evidence="4" id="KW-0732">Signal</keyword>
<evidence type="ECO:0000313" key="6">
    <source>
        <dbReference type="EMBL" id="MCM2576947.1"/>
    </source>
</evidence>
<feature type="transmembrane region" description="Helical" evidence="3">
    <location>
        <begin position="263"/>
        <end position="285"/>
    </location>
</feature>
<protein>
    <submittedName>
        <fullName evidence="6">DUF4349 domain-containing protein</fullName>
    </submittedName>
</protein>
<feature type="region of interest" description="Disordered" evidence="2">
    <location>
        <begin position="294"/>
        <end position="331"/>
    </location>
</feature>
<keyword evidence="3" id="KW-1133">Transmembrane helix</keyword>
<keyword evidence="1" id="KW-0175">Coiled coil</keyword>
<feature type="region of interest" description="Disordered" evidence="2">
    <location>
        <begin position="33"/>
        <end position="73"/>
    </location>
</feature>
<gene>
    <name evidence="6" type="ORF">M1E25_06190</name>
</gene>
<dbReference type="Pfam" id="PF14257">
    <property type="entry name" value="DUF4349"/>
    <property type="match status" value="1"/>
</dbReference>
<sequence>MSNRSSGARWRPAAALAATVLVLALGTTGCGAPDASADKSAVGQDRAESAQRGGNAAGGDAKQRAGEPAVAKAPKPVVAHIIRTASLTVRVKSVPEAAEDARTAAEKAGGYVGDETTDRDRDGHERSRMVLRVPQDSYEQTLGDLAGSGTVLRRKVDAKDVTDRVVDVESRIRSQKASVERVRKLMGRATELEDVVLLEGELNSRQADLEALQAQQASLKERTGMATVTLLLSETAVAQDDGEPTFLDALAGGWQAFLTTVRWVAIVLGAILPFAAAGGVLYALWRVVRDRLPRRPTRGRTGGGHGGFPPAVPGPAAHGEGRAADEEPAQR</sequence>
<feature type="domain" description="DUF4349" evidence="5">
    <location>
        <begin position="80"/>
        <end position="286"/>
    </location>
</feature>
<feature type="region of interest" description="Disordered" evidence="2">
    <location>
        <begin position="104"/>
        <end position="124"/>
    </location>
</feature>
<accession>A0ABT0X5K9</accession>
<evidence type="ECO:0000256" key="1">
    <source>
        <dbReference type="SAM" id="Coils"/>
    </source>
</evidence>
<feature type="coiled-coil region" evidence="1">
    <location>
        <begin position="195"/>
        <end position="222"/>
    </location>
</feature>
<evidence type="ECO:0000256" key="3">
    <source>
        <dbReference type="SAM" id="Phobius"/>
    </source>
</evidence>
<reference evidence="6" key="1">
    <citation type="journal article" date="2023" name="Int. J. Syst. Evol. Microbiol.">
        <title>Streptomyces meridianus sp. nov. isolated from brackish water of the Tagus estuary in Alcochete, Portugal.</title>
        <authorList>
            <person name="Santos J.D.N."/>
            <person name="Klimek D."/>
            <person name="Calusinska M."/>
            <person name="Lobo Da Cunha A."/>
            <person name="Catita J."/>
            <person name="Goncalves H."/>
            <person name="Gonzalez I."/>
            <person name="Reyes F."/>
            <person name="Lage O.M."/>
        </authorList>
    </citation>
    <scope>NUCLEOTIDE SEQUENCE</scope>
    <source>
        <strain evidence="6">MTZ3.1</strain>
    </source>
</reference>
<name>A0ABT0X5K9_9ACTN</name>
<dbReference type="RefSeq" id="WP_251410859.1">
    <property type="nucleotide sequence ID" value="NZ_JAMQGM010000014.1"/>
</dbReference>
<evidence type="ECO:0000313" key="7">
    <source>
        <dbReference type="Proteomes" id="UP001167160"/>
    </source>
</evidence>
<organism evidence="6 7">
    <name type="scientific">Streptomyces meridianus</name>
    <dbReference type="NCBI Taxonomy" id="2938945"/>
    <lineage>
        <taxon>Bacteria</taxon>
        <taxon>Bacillati</taxon>
        <taxon>Actinomycetota</taxon>
        <taxon>Actinomycetes</taxon>
        <taxon>Kitasatosporales</taxon>
        <taxon>Streptomycetaceae</taxon>
        <taxon>Streptomyces</taxon>
    </lineage>
</organism>
<keyword evidence="3" id="KW-0472">Membrane</keyword>
<evidence type="ECO:0000256" key="4">
    <source>
        <dbReference type="SAM" id="SignalP"/>
    </source>
</evidence>
<proteinExistence type="predicted"/>
<dbReference type="EMBL" id="JAMQGM010000014">
    <property type="protein sequence ID" value="MCM2576947.1"/>
    <property type="molecule type" value="Genomic_DNA"/>
</dbReference>
<dbReference type="InterPro" id="IPR025645">
    <property type="entry name" value="DUF4349"/>
</dbReference>
<feature type="signal peptide" evidence="4">
    <location>
        <begin position="1"/>
        <end position="32"/>
    </location>
</feature>
<evidence type="ECO:0000256" key="2">
    <source>
        <dbReference type="SAM" id="MobiDB-lite"/>
    </source>
</evidence>